<accession>A0A061RFC9</accession>
<reference evidence="2" key="1">
    <citation type="submission" date="2014-05" db="EMBL/GenBank/DDBJ databases">
        <title>The transcriptome of the halophilic microalga Tetraselmis sp. GSL018 isolated from the Great Salt Lake, Utah.</title>
        <authorList>
            <person name="Jinkerson R.E."/>
            <person name="D'Adamo S."/>
            <person name="Posewitz M.C."/>
        </authorList>
    </citation>
    <scope>NUCLEOTIDE SEQUENCE</scope>
    <source>
        <strain evidence="2">GSL018</strain>
    </source>
</reference>
<dbReference type="GO" id="GO:0004725">
    <property type="term" value="F:protein tyrosine phosphatase activity"/>
    <property type="evidence" value="ECO:0007669"/>
    <property type="project" value="TreeGrafter"/>
</dbReference>
<proteinExistence type="predicted"/>
<gene>
    <name evidence="2" type="ORF">TSPGSL018_6910</name>
</gene>
<dbReference type="EMBL" id="GBEZ01017096">
    <property type="protein sequence ID" value="JAC69211.1"/>
    <property type="molecule type" value="Transcribed_RNA"/>
</dbReference>
<dbReference type="SMART" id="SM00450">
    <property type="entry name" value="RHOD"/>
    <property type="match status" value="1"/>
</dbReference>
<dbReference type="PROSITE" id="PS50206">
    <property type="entry name" value="RHODANESE_3"/>
    <property type="match status" value="1"/>
</dbReference>
<dbReference type="InterPro" id="IPR001763">
    <property type="entry name" value="Rhodanese-like_dom"/>
</dbReference>
<dbReference type="PANTHER" id="PTHR10828">
    <property type="entry name" value="M-PHASE INDUCER PHOSPHATASE DUAL SPECIFICITY PHOSPHATASE CDC25"/>
    <property type="match status" value="1"/>
</dbReference>
<name>A0A061RFC9_9CHLO</name>
<dbReference type="GO" id="GO:0005737">
    <property type="term" value="C:cytoplasm"/>
    <property type="evidence" value="ECO:0007669"/>
    <property type="project" value="TreeGrafter"/>
</dbReference>
<dbReference type="PANTHER" id="PTHR10828:SF38">
    <property type="entry name" value="ARSENICAL-RESISTANCE PROTEIN 2-RELATED"/>
    <property type="match status" value="1"/>
</dbReference>
<feature type="domain" description="Rhodanese" evidence="1">
    <location>
        <begin position="22"/>
        <end position="126"/>
    </location>
</feature>
<dbReference type="Gene3D" id="3.40.250.10">
    <property type="entry name" value="Rhodanese-like domain"/>
    <property type="match status" value="1"/>
</dbReference>
<dbReference type="AlphaFoldDB" id="A0A061RFC9"/>
<organism evidence="2">
    <name type="scientific">Tetraselmis sp. GSL018</name>
    <dbReference type="NCBI Taxonomy" id="582737"/>
    <lineage>
        <taxon>Eukaryota</taxon>
        <taxon>Viridiplantae</taxon>
        <taxon>Chlorophyta</taxon>
        <taxon>core chlorophytes</taxon>
        <taxon>Chlorodendrophyceae</taxon>
        <taxon>Chlorodendrales</taxon>
        <taxon>Chlorodendraceae</taxon>
        <taxon>Tetraselmis</taxon>
    </lineage>
</organism>
<dbReference type="SUPFAM" id="SSF52821">
    <property type="entry name" value="Rhodanese/Cell cycle control phosphatase"/>
    <property type="match status" value="1"/>
</dbReference>
<evidence type="ECO:0000313" key="2">
    <source>
        <dbReference type="EMBL" id="JAC69211.1"/>
    </source>
</evidence>
<dbReference type="InterPro" id="IPR036873">
    <property type="entry name" value="Rhodanese-like_dom_sf"/>
</dbReference>
<dbReference type="GO" id="GO:0005634">
    <property type="term" value="C:nucleus"/>
    <property type="evidence" value="ECO:0007669"/>
    <property type="project" value="TreeGrafter"/>
</dbReference>
<sequence>MGYVEVKYLPAETVADILRSSERDRVQVIDVRDDDFDTSGHIRGAMNLPQPFFSKDENIDGVIRGLISQGKRRIIFHCWLSQQRGPWCADRFAKRLEQCGGTDIDYVNVLKNGYKRFSRLYLNETDLVDLSSVNSTVSQP</sequence>
<dbReference type="Pfam" id="PF00581">
    <property type="entry name" value="Rhodanese"/>
    <property type="match status" value="1"/>
</dbReference>
<protein>
    <submittedName>
        <fullName evidence="2">Rhodanese-like protein</fullName>
    </submittedName>
</protein>
<evidence type="ECO:0000259" key="1">
    <source>
        <dbReference type="PROSITE" id="PS50206"/>
    </source>
</evidence>